<evidence type="ECO:0000313" key="1">
    <source>
        <dbReference type="EMBL" id="TVT13253.1"/>
    </source>
</evidence>
<protein>
    <submittedName>
        <fullName evidence="1">Uncharacterized protein</fullName>
    </submittedName>
</protein>
<dbReference type="EMBL" id="VJZA01000176">
    <property type="protein sequence ID" value="TVT13253.1"/>
    <property type="molecule type" value="Genomic_DNA"/>
</dbReference>
<sequence length="76" mass="7481">MGNSTALAGGRQGHERLAELIPLVLRGLATGAAERGVSGPAVGVAERGVSGPVIGVAERPAIGHSGRDTTPTTTPT</sequence>
<feature type="non-terminal residue" evidence="1">
    <location>
        <position position="76"/>
    </location>
</feature>
<keyword evidence="2" id="KW-1185">Reference proteome</keyword>
<dbReference type="AlphaFoldDB" id="A0A557ZMP1"/>
<proteinExistence type="predicted"/>
<evidence type="ECO:0000313" key="2">
    <source>
        <dbReference type="Proteomes" id="UP000318578"/>
    </source>
</evidence>
<dbReference type="Proteomes" id="UP000318578">
    <property type="component" value="Unassembled WGS sequence"/>
</dbReference>
<organism evidence="1 2">
    <name type="scientific">Amycolatopsis acidiphila</name>
    <dbReference type="NCBI Taxonomy" id="715473"/>
    <lineage>
        <taxon>Bacteria</taxon>
        <taxon>Bacillati</taxon>
        <taxon>Actinomycetota</taxon>
        <taxon>Actinomycetes</taxon>
        <taxon>Pseudonocardiales</taxon>
        <taxon>Pseudonocardiaceae</taxon>
        <taxon>Amycolatopsis</taxon>
    </lineage>
</organism>
<name>A0A557ZMP1_9PSEU</name>
<gene>
    <name evidence="1" type="ORF">FNH06_39335</name>
</gene>
<comment type="caution">
    <text evidence="1">The sequence shown here is derived from an EMBL/GenBank/DDBJ whole genome shotgun (WGS) entry which is preliminary data.</text>
</comment>
<accession>A0A557ZMP1</accession>
<reference evidence="1 2" key="1">
    <citation type="submission" date="2019-07" db="EMBL/GenBank/DDBJ databases">
        <title>New species of Amycolatopsis and Streptomyces.</title>
        <authorList>
            <person name="Duangmal K."/>
            <person name="Teo W.F.A."/>
            <person name="Lipun K."/>
        </authorList>
    </citation>
    <scope>NUCLEOTIDE SEQUENCE [LARGE SCALE GENOMIC DNA]</scope>
    <source>
        <strain evidence="1 2">JCM 30562</strain>
    </source>
</reference>